<dbReference type="AlphaFoldDB" id="A0A6L5X8D8"/>
<reference evidence="5 6" key="1">
    <citation type="submission" date="2019-08" db="EMBL/GenBank/DDBJ databases">
        <title>In-depth cultivation of the pig gut microbiome towards novel bacterial diversity and tailored functional studies.</title>
        <authorList>
            <person name="Wylensek D."/>
            <person name="Hitch T.C.A."/>
            <person name="Clavel T."/>
        </authorList>
    </citation>
    <scope>NUCLEOTIDE SEQUENCE [LARGE SCALE GENOMIC DNA]</scope>
    <source>
        <strain evidence="5 6">Oil+RF-744-WCA-WT-11</strain>
    </source>
</reference>
<keyword evidence="6" id="KW-1185">Reference proteome</keyword>
<dbReference type="PROSITE" id="PS00356">
    <property type="entry name" value="HTH_LACI_1"/>
    <property type="match status" value="1"/>
</dbReference>
<dbReference type="SUPFAM" id="SSF53822">
    <property type="entry name" value="Periplasmic binding protein-like I"/>
    <property type="match status" value="1"/>
</dbReference>
<evidence type="ECO:0000256" key="1">
    <source>
        <dbReference type="ARBA" id="ARBA00023015"/>
    </source>
</evidence>
<dbReference type="CDD" id="cd01392">
    <property type="entry name" value="HTH_LacI"/>
    <property type="match status" value="1"/>
</dbReference>
<name>A0A6L5X8D8_9FIRM</name>
<dbReference type="SUPFAM" id="SSF47413">
    <property type="entry name" value="lambda repressor-like DNA-binding domains"/>
    <property type="match status" value="1"/>
</dbReference>
<proteinExistence type="predicted"/>
<evidence type="ECO:0000256" key="3">
    <source>
        <dbReference type="ARBA" id="ARBA00023163"/>
    </source>
</evidence>
<dbReference type="Pfam" id="PF00532">
    <property type="entry name" value="Peripla_BP_1"/>
    <property type="match status" value="1"/>
</dbReference>
<organism evidence="5 6">
    <name type="scientific">Porcincola intestinalis</name>
    <dbReference type="NCBI Taxonomy" id="2606632"/>
    <lineage>
        <taxon>Bacteria</taxon>
        <taxon>Bacillati</taxon>
        <taxon>Bacillota</taxon>
        <taxon>Clostridia</taxon>
        <taxon>Lachnospirales</taxon>
        <taxon>Lachnospiraceae</taxon>
        <taxon>Porcincola</taxon>
    </lineage>
</organism>
<keyword evidence="1" id="KW-0805">Transcription regulation</keyword>
<dbReference type="InterPro" id="IPR028082">
    <property type="entry name" value="Peripla_BP_I"/>
</dbReference>
<evidence type="ECO:0000313" key="6">
    <source>
        <dbReference type="Proteomes" id="UP000481852"/>
    </source>
</evidence>
<dbReference type="InterPro" id="IPR000843">
    <property type="entry name" value="HTH_LacI"/>
</dbReference>
<dbReference type="Gene3D" id="3.40.50.2300">
    <property type="match status" value="2"/>
</dbReference>
<dbReference type="PANTHER" id="PTHR30146:SF109">
    <property type="entry name" value="HTH-TYPE TRANSCRIPTIONAL REGULATOR GALS"/>
    <property type="match status" value="1"/>
</dbReference>
<dbReference type="SMART" id="SM00354">
    <property type="entry name" value="HTH_LACI"/>
    <property type="match status" value="1"/>
</dbReference>
<protein>
    <submittedName>
        <fullName evidence="5">LacI family transcriptional regulator</fullName>
    </submittedName>
</protein>
<comment type="caution">
    <text evidence="5">The sequence shown here is derived from an EMBL/GenBank/DDBJ whole genome shotgun (WGS) entry which is preliminary data.</text>
</comment>
<gene>
    <name evidence="5" type="ORF">FYJ35_09400</name>
</gene>
<evidence type="ECO:0000259" key="4">
    <source>
        <dbReference type="PROSITE" id="PS50932"/>
    </source>
</evidence>
<dbReference type="Pfam" id="PF00356">
    <property type="entry name" value="LacI"/>
    <property type="match status" value="1"/>
</dbReference>
<dbReference type="PANTHER" id="PTHR30146">
    <property type="entry name" value="LACI-RELATED TRANSCRIPTIONAL REPRESSOR"/>
    <property type="match status" value="1"/>
</dbReference>
<keyword evidence="2" id="KW-0238">DNA-binding</keyword>
<dbReference type="InterPro" id="IPR010982">
    <property type="entry name" value="Lambda_DNA-bd_dom_sf"/>
</dbReference>
<dbReference type="PROSITE" id="PS50932">
    <property type="entry name" value="HTH_LACI_2"/>
    <property type="match status" value="1"/>
</dbReference>
<accession>A0A6L5X8D8</accession>
<dbReference type="CDD" id="cd06267">
    <property type="entry name" value="PBP1_LacI_sugar_binding-like"/>
    <property type="match status" value="1"/>
</dbReference>
<keyword evidence="3" id="KW-0804">Transcription</keyword>
<feature type="domain" description="HTH lacI-type" evidence="4">
    <location>
        <begin position="11"/>
        <end position="65"/>
    </location>
</feature>
<dbReference type="InterPro" id="IPR001761">
    <property type="entry name" value="Peripla_BP/Lac1_sug-bd_dom"/>
</dbReference>
<evidence type="ECO:0000256" key="2">
    <source>
        <dbReference type="ARBA" id="ARBA00023125"/>
    </source>
</evidence>
<dbReference type="GO" id="GO:0003700">
    <property type="term" value="F:DNA-binding transcription factor activity"/>
    <property type="evidence" value="ECO:0007669"/>
    <property type="project" value="TreeGrafter"/>
</dbReference>
<dbReference type="Proteomes" id="UP000481852">
    <property type="component" value="Unassembled WGS sequence"/>
</dbReference>
<dbReference type="GO" id="GO:0000976">
    <property type="term" value="F:transcription cis-regulatory region binding"/>
    <property type="evidence" value="ECO:0007669"/>
    <property type="project" value="TreeGrafter"/>
</dbReference>
<sequence>MGSRMKSEDSITIKEVADRAGVSVATAGRAMGNYGHISALTRQKVLKAAEELNYVPNKLAQGMRSHNTRTIGVVVPDIQNNFFGSILAAMEKRARSKGYALLICNTNENREIELECLDMLASKQVDGILLASIFSSKEEIPAKYIRTIFGNIPVVLYDRRISGLPLTSVMIDNFSTAYMVTKYLIGMGHIDIATIGSEQEGSVSNTVKEREAGYRAALREAGITNGGISIEVNWRKPEEMRRKINILLDYHKISAVIIFNNSLFAGFLNITNKRNIRFPENMSVVTWDDEDYDEFLNITAVRQPAAKMGELAVDNLIEQIEDKKLSTEDIEITLNAKLMKRNSCRVNK</sequence>
<dbReference type="EMBL" id="VULZ01000009">
    <property type="protein sequence ID" value="MSS15246.1"/>
    <property type="molecule type" value="Genomic_DNA"/>
</dbReference>
<dbReference type="Gene3D" id="1.10.260.40">
    <property type="entry name" value="lambda repressor-like DNA-binding domains"/>
    <property type="match status" value="1"/>
</dbReference>
<evidence type="ECO:0000313" key="5">
    <source>
        <dbReference type="EMBL" id="MSS15246.1"/>
    </source>
</evidence>